<protein>
    <submittedName>
        <fullName evidence="1">Uncharacterized protein</fullName>
    </submittedName>
</protein>
<gene>
    <name evidence="1" type="ORF">RUM44_000122</name>
</gene>
<dbReference type="Proteomes" id="UP001359485">
    <property type="component" value="Unassembled WGS sequence"/>
</dbReference>
<name>A0ABR1B5A9_POLSC</name>
<evidence type="ECO:0000313" key="1">
    <source>
        <dbReference type="EMBL" id="KAK6634875.1"/>
    </source>
</evidence>
<dbReference type="EMBL" id="JAWJWF010000003">
    <property type="protein sequence ID" value="KAK6634875.1"/>
    <property type="molecule type" value="Genomic_DNA"/>
</dbReference>
<proteinExistence type="predicted"/>
<comment type="caution">
    <text evidence="1">The sequence shown here is derived from an EMBL/GenBank/DDBJ whole genome shotgun (WGS) entry which is preliminary data.</text>
</comment>
<keyword evidence="2" id="KW-1185">Reference proteome</keyword>
<sequence length="117" mass="13636">MGKSLVGNPAEDRRVWLSAGFRFKSADLNSSIKWIQTDKAHLLRFNRCVFYNDRLHFCRFVSFAQDSVIEWRDEGKEIFSKACRDCGQQFGTPNTEFIYGARSFKRMESKTNKNSAH</sequence>
<organism evidence="1 2">
    <name type="scientific">Polyplax serrata</name>
    <name type="common">Common mouse louse</name>
    <dbReference type="NCBI Taxonomy" id="468196"/>
    <lineage>
        <taxon>Eukaryota</taxon>
        <taxon>Metazoa</taxon>
        <taxon>Ecdysozoa</taxon>
        <taxon>Arthropoda</taxon>
        <taxon>Hexapoda</taxon>
        <taxon>Insecta</taxon>
        <taxon>Pterygota</taxon>
        <taxon>Neoptera</taxon>
        <taxon>Paraneoptera</taxon>
        <taxon>Psocodea</taxon>
        <taxon>Troctomorpha</taxon>
        <taxon>Phthiraptera</taxon>
        <taxon>Anoplura</taxon>
        <taxon>Polyplacidae</taxon>
        <taxon>Polyplax</taxon>
    </lineage>
</organism>
<reference evidence="1 2" key="1">
    <citation type="submission" date="2023-09" db="EMBL/GenBank/DDBJ databases">
        <title>Genomes of two closely related lineages of the louse Polyplax serrata with different host specificities.</title>
        <authorList>
            <person name="Martinu J."/>
            <person name="Tarabai H."/>
            <person name="Stefka J."/>
            <person name="Hypsa V."/>
        </authorList>
    </citation>
    <scope>NUCLEOTIDE SEQUENCE [LARGE SCALE GENOMIC DNA]</scope>
    <source>
        <strain evidence="1">98ZLc_SE</strain>
    </source>
</reference>
<evidence type="ECO:0000313" key="2">
    <source>
        <dbReference type="Proteomes" id="UP001359485"/>
    </source>
</evidence>
<accession>A0ABR1B5A9</accession>